<dbReference type="GO" id="GO:0008270">
    <property type="term" value="F:zinc ion binding"/>
    <property type="evidence" value="ECO:0007669"/>
    <property type="project" value="UniProtKB-KW"/>
</dbReference>
<keyword evidence="2" id="KW-0863">Zinc-finger</keyword>
<evidence type="ECO:0000313" key="6">
    <source>
        <dbReference type="WBParaSite" id="GPLIN_001220700"/>
    </source>
</evidence>
<dbReference type="Proteomes" id="UP000050741">
    <property type="component" value="Unassembled WGS sequence"/>
</dbReference>
<dbReference type="AlphaFoldDB" id="A0A183CH51"/>
<evidence type="ECO:0000313" key="5">
    <source>
        <dbReference type="Proteomes" id="UP000050741"/>
    </source>
</evidence>
<evidence type="ECO:0000256" key="1">
    <source>
        <dbReference type="ARBA" id="ARBA00022723"/>
    </source>
</evidence>
<evidence type="ECO:0000256" key="3">
    <source>
        <dbReference type="ARBA" id="ARBA00022833"/>
    </source>
</evidence>
<dbReference type="SUPFAM" id="SSF57903">
    <property type="entry name" value="FYVE/PHD zinc finger"/>
    <property type="match status" value="1"/>
</dbReference>
<proteinExistence type="predicted"/>
<dbReference type="WBParaSite" id="GPLIN_001220700">
    <property type="protein sequence ID" value="GPLIN_001220700"/>
    <property type="gene ID" value="GPLIN_001220700"/>
</dbReference>
<reference evidence="6" key="2">
    <citation type="submission" date="2016-06" db="UniProtKB">
        <authorList>
            <consortium name="WormBaseParasite"/>
        </authorList>
    </citation>
    <scope>IDENTIFICATION</scope>
</reference>
<organism evidence="5 6">
    <name type="scientific">Globodera pallida</name>
    <name type="common">Potato cyst nematode worm</name>
    <name type="synonym">Heterodera pallida</name>
    <dbReference type="NCBI Taxonomy" id="36090"/>
    <lineage>
        <taxon>Eukaryota</taxon>
        <taxon>Metazoa</taxon>
        <taxon>Ecdysozoa</taxon>
        <taxon>Nematoda</taxon>
        <taxon>Chromadorea</taxon>
        <taxon>Rhabditida</taxon>
        <taxon>Tylenchina</taxon>
        <taxon>Tylenchomorpha</taxon>
        <taxon>Tylenchoidea</taxon>
        <taxon>Heteroderidae</taxon>
        <taxon>Heteroderinae</taxon>
        <taxon>Globodera</taxon>
    </lineage>
</organism>
<keyword evidence="3" id="KW-0862">Zinc</keyword>
<reference evidence="5" key="1">
    <citation type="submission" date="2014-05" db="EMBL/GenBank/DDBJ databases">
        <title>The genome and life-stage specific transcriptomes of Globodera pallida elucidate key aspects of plant parasitism by a cyst nematode.</title>
        <authorList>
            <person name="Cotton J.A."/>
            <person name="Lilley C.J."/>
            <person name="Jones L.M."/>
            <person name="Kikuchi T."/>
            <person name="Reid A.J."/>
            <person name="Thorpe P."/>
            <person name="Tsai I.J."/>
            <person name="Beasley H."/>
            <person name="Blok V."/>
            <person name="Cock P.J.A."/>
            <person name="Van den Akker S.E."/>
            <person name="Holroyd N."/>
            <person name="Hunt M."/>
            <person name="Mantelin S."/>
            <person name="Naghra H."/>
            <person name="Pain A."/>
            <person name="Palomares-Rius J.E."/>
            <person name="Zarowiecki M."/>
            <person name="Berriman M."/>
            <person name="Jones J.T."/>
            <person name="Urwin P.E."/>
        </authorList>
    </citation>
    <scope>NUCLEOTIDE SEQUENCE [LARGE SCALE GENOMIC DNA]</scope>
    <source>
        <strain evidence="5">Lindley</strain>
    </source>
</reference>
<dbReference type="Pfam" id="PF00628">
    <property type="entry name" value="PHD"/>
    <property type="match status" value="1"/>
</dbReference>
<dbReference type="Gene3D" id="2.30.30.1150">
    <property type="match status" value="1"/>
</dbReference>
<protein>
    <submittedName>
        <fullName evidence="6">PHD domain-containing protein</fullName>
    </submittedName>
</protein>
<evidence type="ECO:0000259" key="4">
    <source>
        <dbReference type="Pfam" id="PF00628"/>
    </source>
</evidence>
<sequence length="299" mass="33045">MKNAYAKFVESEERRMVRWNRASLDARHELKRAVQLRDYQQRVRHHEATTAAVTAAPTQKRAKLLHTNSRILNAFSEMHELLGFDGEQFAGEFSSVPAAQLPFSLTPTFSKTFVRTKTGPAADDNNNAGGDAAQTMSKTVTKSVVNAAAVPPLFSQCQKATDAHRLVYCDTCKCHYHIGCLDPPLVKMPAKSKFSRFECSDCACPSETEKKCPTKRRRPTTGHCCKIAQNVSVARLGAAASLASLDGQKGMSRVRQPALFFLNSSLFRSRTLQCPHFSAGTLQCRHTSVPNTSVPAFFF</sequence>
<keyword evidence="1" id="KW-0479">Metal-binding</keyword>
<name>A0A183CH51_GLOPA</name>
<accession>A0A183CH51</accession>
<dbReference type="InterPro" id="IPR019787">
    <property type="entry name" value="Znf_PHD-finger"/>
</dbReference>
<dbReference type="InterPro" id="IPR011011">
    <property type="entry name" value="Znf_FYVE_PHD"/>
</dbReference>
<feature type="domain" description="PHD-type" evidence="4">
    <location>
        <begin position="157"/>
        <end position="202"/>
    </location>
</feature>
<evidence type="ECO:0000256" key="2">
    <source>
        <dbReference type="ARBA" id="ARBA00022771"/>
    </source>
</evidence>
<keyword evidence="5" id="KW-1185">Reference proteome</keyword>